<protein>
    <submittedName>
        <fullName evidence="1">Jg249 protein</fullName>
    </submittedName>
</protein>
<comment type="caution">
    <text evidence="1">The sequence shown here is derived from an EMBL/GenBank/DDBJ whole genome shotgun (WGS) entry which is preliminary data.</text>
</comment>
<organism evidence="1 2">
    <name type="scientific">Pararge aegeria aegeria</name>
    <dbReference type="NCBI Taxonomy" id="348720"/>
    <lineage>
        <taxon>Eukaryota</taxon>
        <taxon>Metazoa</taxon>
        <taxon>Ecdysozoa</taxon>
        <taxon>Arthropoda</taxon>
        <taxon>Hexapoda</taxon>
        <taxon>Insecta</taxon>
        <taxon>Pterygota</taxon>
        <taxon>Neoptera</taxon>
        <taxon>Endopterygota</taxon>
        <taxon>Lepidoptera</taxon>
        <taxon>Glossata</taxon>
        <taxon>Ditrysia</taxon>
        <taxon>Papilionoidea</taxon>
        <taxon>Nymphalidae</taxon>
        <taxon>Satyrinae</taxon>
        <taxon>Satyrini</taxon>
        <taxon>Parargina</taxon>
        <taxon>Pararge</taxon>
    </lineage>
</organism>
<dbReference type="AlphaFoldDB" id="A0A8S4QMF8"/>
<reference evidence="1" key="1">
    <citation type="submission" date="2022-03" db="EMBL/GenBank/DDBJ databases">
        <authorList>
            <person name="Lindestad O."/>
        </authorList>
    </citation>
    <scope>NUCLEOTIDE SEQUENCE</scope>
</reference>
<keyword evidence="2" id="KW-1185">Reference proteome</keyword>
<sequence>EGEPEFCERTTTLLLELACSTNEREVLGSIPRPGQKLVLGFLSKINHYQPKVSTTVSWRSRRGVLSRLYRLLPQTCDANIRFEPTSLHWSIVVGLYTLTIFPLGVGASPSCGMVKDSKNAISLEKKYMSPGRRTLTVAITDDHILYDYWGLATVYFETKLTNLWCGRFLFR</sequence>
<evidence type="ECO:0000313" key="1">
    <source>
        <dbReference type="EMBL" id="CAH2216266.1"/>
    </source>
</evidence>
<accession>A0A8S4QMF8</accession>
<gene>
    <name evidence="1" type="primary">jg249</name>
    <name evidence="1" type="ORF">PAEG_LOCUS4317</name>
</gene>
<dbReference type="EMBL" id="CAKXAJ010014689">
    <property type="protein sequence ID" value="CAH2216266.1"/>
    <property type="molecule type" value="Genomic_DNA"/>
</dbReference>
<dbReference type="Proteomes" id="UP000838756">
    <property type="component" value="Unassembled WGS sequence"/>
</dbReference>
<evidence type="ECO:0000313" key="2">
    <source>
        <dbReference type="Proteomes" id="UP000838756"/>
    </source>
</evidence>
<proteinExistence type="predicted"/>
<name>A0A8S4QMF8_9NEOP</name>
<feature type="non-terminal residue" evidence="1">
    <location>
        <position position="1"/>
    </location>
</feature>